<evidence type="ECO:0000256" key="2">
    <source>
        <dbReference type="ARBA" id="ARBA00022490"/>
    </source>
</evidence>
<keyword evidence="4 10" id="KW-0479">Metal-binding</keyword>
<feature type="binding site" evidence="10">
    <location>
        <position position="282"/>
    </location>
    <ligand>
        <name>Mg(2+)</name>
        <dbReference type="ChEBI" id="CHEBI:18420"/>
    </ligand>
</feature>
<feature type="binding site" evidence="10">
    <location>
        <position position="281"/>
    </location>
    <ligand>
        <name>K(+)</name>
        <dbReference type="ChEBI" id="CHEBI:29103"/>
    </ligand>
</feature>
<name>C9LPK0_9FIRM</name>
<dbReference type="HAMAP" id="MF_00379">
    <property type="entry name" value="GTPase_MnmE"/>
    <property type="match status" value="1"/>
</dbReference>
<feature type="binding site" evidence="10">
    <location>
        <begin position="257"/>
        <end position="262"/>
    </location>
    <ligand>
        <name>GTP</name>
        <dbReference type="ChEBI" id="CHEBI:37565"/>
    </ligand>
</feature>
<dbReference type="InterPro" id="IPR005225">
    <property type="entry name" value="Small_GTP-bd"/>
</dbReference>
<dbReference type="InterPro" id="IPR031168">
    <property type="entry name" value="G_TrmE"/>
</dbReference>
<dbReference type="PANTHER" id="PTHR42714">
    <property type="entry name" value="TRNA MODIFICATION GTPASE GTPBP3"/>
    <property type="match status" value="1"/>
</dbReference>
<dbReference type="PROSITE" id="PS51709">
    <property type="entry name" value="G_TRME"/>
    <property type="match status" value="1"/>
</dbReference>
<dbReference type="InterPro" id="IPR025867">
    <property type="entry name" value="MnmE_helical"/>
</dbReference>
<dbReference type="STRING" id="592028.GCWU000321_01480"/>
<evidence type="ECO:0000313" key="14">
    <source>
        <dbReference type="Proteomes" id="UP000004736"/>
    </source>
</evidence>
<evidence type="ECO:0000256" key="1">
    <source>
        <dbReference type="ARBA" id="ARBA00011043"/>
    </source>
</evidence>
<dbReference type="SUPFAM" id="SSF52540">
    <property type="entry name" value="P-loop containing nucleoside triphosphate hydrolases"/>
    <property type="match status" value="1"/>
</dbReference>
<comment type="similarity">
    <text evidence="1 10 11">Belongs to the TRAFAC class TrmE-Era-EngA-EngB-Septin-like GTPase superfamily. TrmE GTPase family.</text>
</comment>
<dbReference type="Pfam" id="PF12631">
    <property type="entry name" value="MnmE_helical"/>
    <property type="match status" value="1"/>
</dbReference>
<dbReference type="GO" id="GO:0005525">
    <property type="term" value="F:GTP binding"/>
    <property type="evidence" value="ECO:0007669"/>
    <property type="project" value="UniProtKB-UniRule"/>
</dbReference>
<dbReference type="Pfam" id="PF01926">
    <property type="entry name" value="MMR_HSR1"/>
    <property type="match status" value="1"/>
</dbReference>
<keyword evidence="7 10" id="KW-0460">Magnesium</keyword>
<dbReference type="GO" id="GO:0030488">
    <property type="term" value="P:tRNA methylation"/>
    <property type="evidence" value="ECO:0007669"/>
    <property type="project" value="TreeGrafter"/>
</dbReference>
<dbReference type="FunFam" id="3.30.1360.120:FF:000003">
    <property type="entry name" value="tRNA modification GTPase MnmE"/>
    <property type="match status" value="1"/>
</dbReference>
<reference evidence="13" key="1">
    <citation type="submission" date="2009-09" db="EMBL/GenBank/DDBJ databases">
        <authorList>
            <person name="Weinstock G."/>
            <person name="Sodergren E."/>
            <person name="Clifton S."/>
            <person name="Fulton L."/>
            <person name="Fulton B."/>
            <person name="Courtney L."/>
            <person name="Fronick C."/>
            <person name="Harrison M."/>
            <person name="Strong C."/>
            <person name="Farmer C."/>
            <person name="Delahaunty K."/>
            <person name="Markovic C."/>
            <person name="Hall O."/>
            <person name="Minx P."/>
            <person name="Tomlinson C."/>
            <person name="Mitreva M."/>
            <person name="Nelson J."/>
            <person name="Hou S."/>
            <person name="Wollam A."/>
            <person name="Pepin K.H."/>
            <person name="Johnson M."/>
            <person name="Bhonagiri V."/>
            <person name="Nash W.E."/>
            <person name="Warren W."/>
            <person name="Chinwalla A."/>
            <person name="Mardis E.R."/>
            <person name="Wilson R.K."/>
        </authorList>
    </citation>
    <scope>NUCLEOTIDE SEQUENCE [LARGE SCALE GENOMIC DNA]</scope>
    <source>
        <strain evidence="13">DSM 15470</strain>
    </source>
</reference>
<dbReference type="GO" id="GO:0003924">
    <property type="term" value="F:GTPase activity"/>
    <property type="evidence" value="ECO:0007669"/>
    <property type="project" value="UniProtKB-UniRule"/>
</dbReference>
<evidence type="ECO:0000259" key="12">
    <source>
        <dbReference type="PROSITE" id="PS51709"/>
    </source>
</evidence>
<feature type="binding site" evidence="10">
    <location>
        <position position="49"/>
    </location>
    <ligand>
        <name>(6S)-5-formyl-5,6,7,8-tetrahydrofolate</name>
        <dbReference type="ChEBI" id="CHEBI:57457"/>
    </ligand>
</feature>
<dbReference type="InterPro" id="IPR006073">
    <property type="entry name" value="GTP-bd"/>
</dbReference>
<sequence length="485" mass="53266">MSIVFDAEGDVWYNGKNTLYFMKEQSMYEETTIAAIATAPGEGGIGIIRLSGVSAAEIADKIFHTGKIKTFKEAVPYMMYFGHVTDGEKRIDEGLAVYMKAPHSYTGEDVVEIQIHGSAEALRETLALALRSGAVPAMRGEFTKRAFLNGRLDLAQAEAVMDIISAKGEAALTQAESHLSGALSGFVHGVMEELKDLITKLEVTIDYPEEDLEDLTMEETGDALEKIDKSLSALLKRSEEGRVIREGLRTAIIGRPNAGKSSLLNALLQEERAIVTDVPGTTRDTIEEAVRISGVSLLLMDTAGLRETDNKVEQIGIERARASMEKADLILAVIDGSSPLDEEDKEILHSLVGKKAIVILNKYDLTPEVKAEDIWEIAGHVPVVSLSARYGSGMDELREELRKITEKQDTDAGRILFLTNLRHVELVRKALDNVLRARASVREGLQADFIVIDLTEAWKTMGEITGDTMDDELIHSIFSRFCVGK</sequence>
<feature type="binding site" evidence="10">
    <location>
        <position position="257"/>
    </location>
    <ligand>
        <name>K(+)</name>
        <dbReference type="ChEBI" id="CHEBI:29103"/>
    </ligand>
</feature>
<dbReference type="CDD" id="cd04164">
    <property type="entry name" value="trmE"/>
    <property type="match status" value="1"/>
</dbReference>
<feature type="binding site" evidence="10">
    <location>
        <begin position="276"/>
        <end position="282"/>
    </location>
    <ligand>
        <name>GTP</name>
        <dbReference type="ChEBI" id="CHEBI:37565"/>
    </ligand>
</feature>
<feature type="binding site" evidence="10">
    <location>
        <begin position="387"/>
        <end position="389"/>
    </location>
    <ligand>
        <name>GTP</name>
        <dbReference type="ChEBI" id="CHEBI:37565"/>
    </ligand>
</feature>
<dbReference type="Gene3D" id="3.30.1360.120">
    <property type="entry name" value="Probable tRNA modification gtpase trme, domain 1"/>
    <property type="match status" value="1"/>
</dbReference>
<comment type="function">
    <text evidence="10">Exhibits a very high intrinsic GTPase hydrolysis rate. Involved in the addition of a carboxymethylaminomethyl (cmnm) group at the wobble position (U34) of certain tRNAs, forming tRNA-cmnm(5)s(2)U34.</text>
</comment>
<dbReference type="EMBL" id="ACIM02000001">
    <property type="protein sequence ID" value="EEW97486.1"/>
    <property type="molecule type" value="Genomic_DNA"/>
</dbReference>
<dbReference type="InterPro" id="IPR018948">
    <property type="entry name" value="GTP-bd_TrmE_N"/>
</dbReference>
<accession>C9LPK0</accession>
<dbReference type="NCBIfam" id="TIGR00450">
    <property type="entry name" value="mnmE_trmE_thdF"/>
    <property type="match status" value="1"/>
</dbReference>
<evidence type="ECO:0000256" key="10">
    <source>
        <dbReference type="HAMAP-Rule" id="MF_00379"/>
    </source>
</evidence>
<proteinExistence type="inferred from homology"/>
<evidence type="ECO:0000256" key="7">
    <source>
        <dbReference type="ARBA" id="ARBA00022842"/>
    </source>
</evidence>
<dbReference type="EC" id="3.6.-.-" evidence="10"/>
<comment type="caution">
    <text evidence="10">Lacks conserved residue(s) required for the propagation of feature annotation.</text>
</comment>
<keyword evidence="3 10" id="KW-0819">tRNA processing</keyword>
<dbReference type="Pfam" id="PF10396">
    <property type="entry name" value="TrmE_N"/>
    <property type="match status" value="1"/>
</dbReference>
<feature type="binding site" evidence="10">
    <location>
        <begin position="301"/>
        <end position="304"/>
    </location>
    <ligand>
        <name>GTP</name>
        <dbReference type="ChEBI" id="CHEBI:37565"/>
    </ligand>
</feature>
<dbReference type="Gene3D" id="3.40.50.300">
    <property type="entry name" value="P-loop containing nucleotide triphosphate hydrolases"/>
    <property type="match status" value="1"/>
</dbReference>
<dbReference type="PRINTS" id="PR00326">
    <property type="entry name" value="GTP1OBG"/>
</dbReference>
<protein>
    <recommendedName>
        <fullName evidence="10">tRNA modification GTPase MnmE</fullName>
        <ecNumber evidence="10">3.6.-.-</ecNumber>
    </recommendedName>
</protein>
<keyword evidence="6 10" id="KW-0378">Hydrolase</keyword>
<comment type="subcellular location">
    <subcellularLocation>
        <location evidence="10">Cytoplasm</location>
    </subcellularLocation>
</comment>
<comment type="cofactor">
    <cofactor evidence="10">
        <name>K(+)</name>
        <dbReference type="ChEBI" id="CHEBI:29103"/>
    </cofactor>
    <text evidence="10">Binds 1 potassium ion per subunit.</text>
</comment>
<keyword evidence="9 10" id="KW-0342">GTP-binding</keyword>
<gene>
    <name evidence="10" type="primary">mnmE</name>
    <name evidence="10 13" type="synonym">trmE</name>
    <name evidence="13" type="ORF">GCWU000321_01480</name>
</gene>
<feature type="domain" description="TrmE-type G" evidence="12">
    <location>
        <begin position="247"/>
        <end position="406"/>
    </location>
</feature>
<keyword evidence="2 10" id="KW-0963">Cytoplasm</keyword>
<keyword evidence="8 10" id="KW-0630">Potassium</keyword>
<dbReference type="FunFam" id="3.40.50.300:FF:000494">
    <property type="entry name" value="tRNA modification GTPase MnmE"/>
    <property type="match status" value="1"/>
</dbReference>
<evidence type="ECO:0000256" key="5">
    <source>
        <dbReference type="ARBA" id="ARBA00022741"/>
    </source>
</evidence>
<dbReference type="GO" id="GO:0002098">
    <property type="term" value="P:tRNA wobble uridine modification"/>
    <property type="evidence" value="ECO:0007669"/>
    <property type="project" value="TreeGrafter"/>
</dbReference>
<keyword evidence="5 10" id="KW-0547">Nucleotide-binding</keyword>
<feature type="binding site" evidence="10">
    <location>
        <position position="276"/>
    </location>
    <ligand>
        <name>K(+)</name>
        <dbReference type="ChEBI" id="CHEBI:29103"/>
    </ligand>
</feature>
<evidence type="ECO:0000256" key="9">
    <source>
        <dbReference type="ARBA" id="ARBA00023134"/>
    </source>
</evidence>
<evidence type="ECO:0000256" key="8">
    <source>
        <dbReference type="ARBA" id="ARBA00022958"/>
    </source>
</evidence>
<dbReference type="eggNOG" id="COG0486">
    <property type="taxonomic scope" value="Bacteria"/>
</dbReference>
<keyword evidence="14" id="KW-1185">Reference proteome</keyword>
<dbReference type="PANTHER" id="PTHR42714:SF2">
    <property type="entry name" value="TRNA MODIFICATION GTPASE GTPBP3, MITOCHONDRIAL"/>
    <property type="match status" value="1"/>
</dbReference>
<comment type="caution">
    <text evidence="13">The sequence shown here is derived from an EMBL/GenBank/DDBJ whole genome shotgun (WGS) entry which is preliminary data.</text>
</comment>
<dbReference type="InterPro" id="IPR027266">
    <property type="entry name" value="TrmE/GcvT-like"/>
</dbReference>
<dbReference type="InterPro" id="IPR027368">
    <property type="entry name" value="MnmE_dom2"/>
</dbReference>
<dbReference type="Gene3D" id="1.20.120.430">
    <property type="entry name" value="tRNA modification GTPase MnmE domain 2"/>
    <property type="match status" value="1"/>
</dbReference>
<dbReference type="Proteomes" id="UP000004736">
    <property type="component" value="Unassembled WGS sequence"/>
</dbReference>
<feature type="binding site" evidence="10">
    <location>
        <position position="261"/>
    </location>
    <ligand>
        <name>Mg(2+)</name>
        <dbReference type="ChEBI" id="CHEBI:18420"/>
    </ligand>
</feature>
<feature type="binding site" evidence="10">
    <location>
        <position position="112"/>
    </location>
    <ligand>
        <name>(6S)-5-formyl-5,6,7,8-tetrahydrofolate</name>
        <dbReference type="ChEBI" id="CHEBI:57457"/>
    </ligand>
</feature>
<feature type="binding site" evidence="10">
    <location>
        <position position="485"/>
    </location>
    <ligand>
        <name>(6S)-5-formyl-5,6,7,8-tetrahydrofolate</name>
        <dbReference type="ChEBI" id="CHEBI:57457"/>
    </ligand>
</feature>
<dbReference type="InterPro" id="IPR004520">
    <property type="entry name" value="GTPase_MnmE"/>
</dbReference>
<organism evidence="13 14">
    <name type="scientific">Dialister invisus DSM 15470</name>
    <dbReference type="NCBI Taxonomy" id="592028"/>
    <lineage>
        <taxon>Bacteria</taxon>
        <taxon>Bacillati</taxon>
        <taxon>Bacillota</taxon>
        <taxon>Negativicutes</taxon>
        <taxon>Veillonellales</taxon>
        <taxon>Veillonellaceae</taxon>
        <taxon>Dialister</taxon>
    </lineage>
</organism>
<dbReference type="GO" id="GO:0005829">
    <property type="term" value="C:cytosol"/>
    <property type="evidence" value="ECO:0007669"/>
    <property type="project" value="TreeGrafter"/>
</dbReference>
<dbReference type="NCBIfam" id="TIGR00231">
    <property type="entry name" value="small_GTP"/>
    <property type="match status" value="1"/>
</dbReference>
<dbReference type="GO" id="GO:0042802">
    <property type="term" value="F:identical protein binding"/>
    <property type="evidence" value="ECO:0007669"/>
    <property type="project" value="UniProtKB-ARBA"/>
</dbReference>
<dbReference type="InterPro" id="IPR027417">
    <property type="entry name" value="P-loop_NTPase"/>
</dbReference>
<dbReference type="GO" id="GO:0046872">
    <property type="term" value="F:metal ion binding"/>
    <property type="evidence" value="ECO:0007669"/>
    <property type="project" value="UniProtKB-KW"/>
</dbReference>
<evidence type="ECO:0000256" key="6">
    <source>
        <dbReference type="ARBA" id="ARBA00022801"/>
    </source>
</evidence>
<comment type="subunit">
    <text evidence="10">Homodimer. Heterotetramer of two MnmE and two MnmG subunits.</text>
</comment>
<dbReference type="HOGENOM" id="CLU_019624_4_1_9"/>
<feature type="binding site" evidence="10">
    <location>
        <position position="278"/>
    </location>
    <ligand>
        <name>K(+)</name>
        <dbReference type="ChEBI" id="CHEBI:29103"/>
    </ligand>
</feature>
<evidence type="ECO:0000256" key="11">
    <source>
        <dbReference type="RuleBase" id="RU003313"/>
    </source>
</evidence>
<evidence type="ECO:0000256" key="3">
    <source>
        <dbReference type="ARBA" id="ARBA00022694"/>
    </source>
</evidence>
<feature type="binding site" evidence="10">
    <location>
        <position position="151"/>
    </location>
    <ligand>
        <name>(6S)-5-formyl-5,6,7,8-tetrahydrofolate</name>
        <dbReference type="ChEBI" id="CHEBI:57457"/>
    </ligand>
</feature>
<evidence type="ECO:0000256" key="4">
    <source>
        <dbReference type="ARBA" id="ARBA00022723"/>
    </source>
</evidence>
<dbReference type="AlphaFoldDB" id="C9LPK0"/>
<evidence type="ECO:0000313" key="13">
    <source>
        <dbReference type="EMBL" id="EEW97486.1"/>
    </source>
</evidence>
<dbReference type="CDD" id="cd14858">
    <property type="entry name" value="TrmE_N"/>
    <property type="match status" value="1"/>
</dbReference>